<dbReference type="SUPFAM" id="SSF55729">
    <property type="entry name" value="Acyl-CoA N-acyltransferases (Nat)"/>
    <property type="match status" value="1"/>
</dbReference>
<dbReference type="GO" id="GO:0016747">
    <property type="term" value="F:acyltransferase activity, transferring groups other than amino-acyl groups"/>
    <property type="evidence" value="ECO:0007669"/>
    <property type="project" value="InterPro"/>
</dbReference>
<evidence type="ECO:0000313" key="5">
    <source>
        <dbReference type="Proteomes" id="UP000027946"/>
    </source>
</evidence>
<organism evidence="4 5">
    <name type="scientific">Peptoclostridium litorale DSM 5388</name>
    <dbReference type="NCBI Taxonomy" id="1121324"/>
    <lineage>
        <taxon>Bacteria</taxon>
        <taxon>Bacillati</taxon>
        <taxon>Bacillota</taxon>
        <taxon>Clostridia</taxon>
        <taxon>Peptostreptococcales</taxon>
        <taxon>Peptoclostridiaceae</taxon>
        <taxon>Peptoclostridium</taxon>
    </lineage>
</organism>
<proteinExistence type="predicted"/>
<keyword evidence="1 4" id="KW-0808">Transferase</keyword>
<evidence type="ECO:0000313" key="4">
    <source>
        <dbReference type="EMBL" id="KDR95834.1"/>
    </source>
</evidence>
<dbReference type="eggNOG" id="COG1247">
    <property type="taxonomic scope" value="Bacteria"/>
</dbReference>
<feature type="domain" description="N-acetyltransferase" evidence="3">
    <location>
        <begin position="1"/>
        <end position="166"/>
    </location>
</feature>
<dbReference type="RefSeq" id="WP_038262956.1">
    <property type="nucleotide sequence ID" value="NZ_FSRH01000008.1"/>
</dbReference>
<evidence type="ECO:0000256" key="1">
    <source>
        <dbReference type="ARBA" id="ARBA00022679"/>
    </source>
</evidence>
<dbReference type="PROSITE" id="PS51186">
    <property type="entry name" value="GNAT"/>
    <property type="match status" value="1"/>
</dbReference>
<keyword evidence="5" id="KW-1185">Reference proteome</keyword>
<dbReference type="AlphaFoldDB" id="A0A069RFL6"/>
<dbReference type="STRING" id="1121324.CLIT_8c00030"/>
<dbReference type="OrthoDB" id="5292888at2"/>
<dbReference type="Pfam" id="PF00583">
    <property type="entry name" value="Acetyltransf_1"/>
    <property type="match status" value="1"/>
</dbReference>
<dbReference type="Proteomes" id="UP000027946">
    <property type="component" value="Unassembled WGS sequence"/>
</dbReference>
<dbReference type="InterPro" id="IPR050832">
    <property type="entry name" value="Bact_Acetyltransf"/>
</dbReference>
<dbReference type="CDD" id="cd04301">
    <property type="entry name" value="NAT_SF"/>
    <property type="match status" value="1"/>
</dbReference>
<dbReference type="EMBL" id="JJMM01000008">
    <property type="protein sequence ID" value="KDR95834.1"/>
    <property type="molecule type" value="Genomic_DNA"/>
</dbReference>
<dbReference type="InterPro" id="IPR016181">
    <property type="entry name" value="Acyl_CoA_acyltransferase"/>
</dbReference>
<comment type="caution">
    <text evidence="4">The sequence shown here is derived from an EMBL/GenBank/DDBJ whole genome shotgun (WGS) entry which is preliminary data.</text>
</comment>
<dbReference type="PANTHER" id="PTHR43877">
    <property type="entry name" value="AMINOALKYLPHOSPHONATE N-ACETYLTRANSFERASE-RELATED-RELATED"/>
    <property type="match status" value="1"/>
</dbReference>
<sequence>MIIRPLIDDDVQAVAKIYTDNWKNTYRNILPDSFLKRMTYEHSKEKWLSYIHTDKQGVFVAVDENDMIIGFSAYKPYYDLENCLLLDSLHITQTVQGSGIGKKLIFTIGKHAYNNGYEKLSICIVKGNDRAEGIYTHLGAKHHKDFIDDFEGTPSNSSVLIWDDLNIFVSK</sequence>
<evidence type="ECO:0000259" key="3">
    <source>
        <dbReference type="PROSITE" id="PS51186"/>
    </source>
</evidence>
<accession>A0A069RFL6</accession>
<reference evidence="4 5" key="1">
    <citation type="submission" date="2014-03" db="EMBL/GenBank/DDBJ databases">
        <title>Genome sequence of Clostridium litorale W6, DSM 5388.</title>
        <authorList>
            <person name="Poehlein A."/>
            <person name="Jagirdar A."/>
            <person name="Khonsari B."/>
            <person name="Chibani C.M."/>
            <person name="Gutierrez Gutierrez D.A."/>
            <person name="Davydova E."/>
            <person name="Alghaithi H.S."/>
            <person name="Nair K.P."/>
            <person name="Dhamotharan K."/>
            <person name="Chandran L."/>
            <person name="G W."/>
            <person name="Daniel R."/>
        </authorList>
    </citation>
    <scope>NUCLEOTIDE SEQUENCE [LARGE SCALE GENOMIC DNA]</scope>
    <source>
        <strain evidence="4 5">W6</strain>
    </source>
</reference>
<keyword evidence="2" id="KW-0012">Acyltransferase</keyword>
<dbReference type="InterPro" id="IPR000182">
    <property type="entry name" value="GNAT_dom"/>
</dbReference>
<evidence type="ECO:0000256" key="2">
    <source>
        <dbReference type="ARBA" id="ARBA00023315"/>
    </source>
</evidence>
<protein>
    <submittedName>
        <fullName evidence="4">GCN5-like N-acetyltransferase</fullName>
    </submittedName>
</protein>
<name>A0A069RFL6_PEPLI</name>
<dbReference type="Gene3D" id="3.40.630.30">
    <property type="match status" value="1"/>
</dbReference>
<gene>
    <name evidence="4" type="ORF">CLIT_8c00030</name>
</gene>